<dbReference type="EMBL" id="BPVZ01000035">
    <property type="protein sequence ID" value="GKV11976.1"/>
    <property type="molecule type" value="Genomic_DNA"/>
</dbReference>
<dbReference type="InterPro" id="IPR054722">
    <property type="entry name" value="PolX-like_BBD"/>
</dbReference>
<evidence type="ECO:0000259" key="1">
    <source>
        <dbReference type="Pfam" id="PF13976"/>
    </source>
</evidence>
<sequence length="468" mass="53764">MNSTFPFVVPKLTKEIYGHWCIRMKALLGSQEAWEVVEKGYDEPENEESLDEALFEKVATATKAKEAWEILENNFKGIDKVKKVRLQTLCSEFESLHMKESESVFDYFTRVSSIVNKMKRYGEKIEDVRVVEKILKSLDSKLEFGEQWPKFSKLRSLWENKRKSRDDVKEEVKVEVEAEVVVVAEEEMKVAKILTMKDQVINYEDVEIMVQREVVEEAKEEEELLLLMATKEERDTEHGNIIFGDDTKDPIKGKGDVLIRSKNGSHLLITQVYYVPTLKSNILSLGQLLEMGYDIHLKNGYLTLRDGSHNLVAKVPTEKNRMFLLNVHVDHPRSLKTCVEEASWLWHLRLGHLNFGGLKALASEEMVNGLDYRMIVTGVMMLMIGKAPPTSFLFFLGDTAFTWCSKKQPIVILSTCEAEYIPAASCVCHAIWQRKLLEMLRMPQDEATTIYIDNKSAIALGKNPMFHD</sequence>
<dbReference type="AlphaFoldDB" id="A0AAV5JGV6"/>
<feature type="domain" description="Retrovirus-related Pol polyprotein from transposon TNT 1-94-like beta-barrel" evidence="2">
    <location>
        <begin position="235"/>
        <end position="293"/>
    </location>
</feature>
<dbReference type="PANTHER" id="PTHR35317">
    <property type="entry name" value="OS04G0629600 PROTEIN"/>
    <property type="match status" value="1"/>
</dbReference>
<gene>
    <name evidence="3" type="ORF">SLEP1_g23184</name>
</gene>
<dbReference type="Pfam" id="PF14223">
    <property type="entry name" value="Retrotran_gag_2"/>
    <property type="match status" value="1"/>
</dbReference>
<dbReference type="Pfam" id="PF22936">
    <property type="entry name" value="Pol_BBD"/>
    <property type="match status" value="1"/>
</dbReference>
<dbReference type="Pfam" id="PF13976">
    <property type="entry name" value="gag_pre-integrs"/>
    <property type="match status" value="1"/>
</dbReference>
<accession>A0AAV5JGV6</accession>
<organism evidence="3 4">
    <name type="scientific">Rubroshorea leprosula</name>
    <dbReference type="NCBI Taxonomy" id="152421"/>
    <lineage>
        <taxon>Eukaryota</taxon>
        <taxon>Viridiplantae</taxon>
        <taxon>Streptophyta</taxon>
        <taxon>Embryophyta</taxon>
        <taxon>Tracheophyta</taxon>
        <taxon>Spermatophyta</taxon>
        <taxon>Magnoliopsida</taxon>
        <taxon>eudicotyledons</taxon>
        <taxon>Gunneridae</taxon>
        <taxon>Pentapetalae</taxon>
        <taxon>rosids</taxon>
        <taxon>malvids</taxon>
        <taxon>Malvales</taxon>
        <taxon>Dipterocarpaceae</taxon>
        <taxon>Rubroshorea</taxon>
    </lineage>
</organism>
<dbReference type="CDD" id="cd09272">
    <property type="entry name" value="RNase_HI_RT_Ty1"/>
    <property type="match status" value="1"/>
</dbReference>
<comment type="caution">
    <text evidence="3">The sequence shown here is derived from an EMBL/GenBank/DDBJ whole genome shotgun (WGS) entry which is preliminary data.</text>
</comment>
<evidence type="ECO:0000313" key="3">
    <source>
        <dbReference type="EMBL" id="GKV11976.1"/>
    </source>
</evidence>
<dbReference type="Proteomes" id="UP001054252">
    <property type="component" value="Unassembled WGS sequence"/>
</dbReference>
<feature type="domain" description="GAG-pre-integrase" evidence="1">
    <location>
        <begin position="323"/>
        <end position="371"/>
    </location>
</feature>
<evidence type="ECO:0000313" key="4">
    <source>
        <dbReference type="Proteomes" id="UP001054252"/>
    </source>
</evidence>
<keyword evidence="4" id="KW-1185">Reference proteome</keyword>
<evidence type="ECO:0008006" key="5">
    <source>
        <dbReference type="Google" id="ProtNLM"/>
    </source>
</evidence>
<name>A0AAV5JGV6_9ROSI</name>
<dbReference type="InterPro" id="IPR025724">
    <property type="entry name" value="GAG-pre-integrase_dom"/>
</dbReference>
<evidence type="ECO:0000259" key="2">
    <source>
        <dbReference type="Pfam" id="PF22936"/>
    </source>
</evidence>
<dbReference type="PANTHER" id="PTHR35317:SF28">
    <property type="entry name" value="ZINC FINGER, CCHC-TYPE, RIBONUCLEASE H-LIKE DOMAIN, GAG-PRE-INTEGRASE DOMAIN PROTEIN-RELATED"/>
    <property type="match status" value="1"/>
</dbReference>
<reference evidence="3 4" key="1">
    <citation type="journal article" date="2021" name="Commun. Biol.">
        <title>The genome of Shorea leprosula (Dipterocarpaceae) highlights the ecological relevance of drought in aseasonal tropical rainforests.</title>
        <authorList>
            <person name="Ng K.K.S."/>
            <person name="Kobayashi M.J."/>
            <person name="Fawcett J.A."/>
            <person name="Hatakeyama M."/>
            <person name="Paape T."/>
            <person name="Ng C.H."/>
            <person name="Ang C.C."/>
            <person name="Tnah L.H."/>
            <person name="Lee C.T."/>
            <person name="Nishiyama T."/>
            <person name="Sese J."/>
            <person name="O'Brien M.J."/>
            <person name="Copetti D."/>
            <person name="Mohd Noor M.I."/>
            <person name="Ong R.C."/>
            <person name="Putra M."/>
            <person name="Sireger I.Z."/>
            <person name="Indrioko S."/>
            <person name="Kosugi Y."/>
            <person name="Izuno A."/>
            <person name="Isagi Y."/>
            <person name="Lee S.L."/>
            <person name="Shimizu K.K."/>
        </authorList>
    </citation>
    <scope>NUCLEOTIDE SEQUENCE [LARGE SCALE GENOMIC DNA]</scope>
    <source>
        <strain evidence="3">214</strain>
    </source>
</reference>
<proteinExistence type="predicted"/>
<protein>
    <recommendedName>
        <fullName evidence="5">GAG-pre-integrase domain-containing protein</fullName>
    </recommendedName>
</protein>